<proteinExistence type="predicted"/>
<organism evidence="2 3">
    <name type="scientific">Fibrobacter succinogenes (strain ATCC 19169 / S85)</name>
    <dbReference type="NCBI Taxonomy" id="59374"/>
    <lineage>
        <taxon>Bacteria</taxon>
        <taxon>Pseudomonadati</taxon>
        <taxon>Fibrobacterota</taxon>
        <taxon>Fibrobacteria</taxon>
        <taxon>Fibrobacterales</taxon>
        <taxon>Fibrobacteraceae</taxon>
        <taxon>Fibrobacter</taxon>
    </lineage>
</organism>
<dbReference type="KEGG" id="fsc:FSU_2498"/>
<reference evidence="3" key="2">
    <citation type="submission" date="2010-08" db="EMBL/GenBank/DDBJ databases">
        <title>Complete sequence of Fibrobacter succinogenes subsp. succinogenes S85.</title>
        <authorList>
            <person name="Durkin A.S."/>
            <person name="Nelson K.E."/>
            <person name="Morrison M."/>
            <person name="Forsberg C.W."/>
            <person name="Wilson D.B."/>
            <person name="Russell J.B."/>
            <person name="Cann I.K.O."/>
            <person name="Mackie R.I."/>
            <person name="White B.A."/>
        </authorList>
    </citation>
    <scope>NUCLEOTIDE SEQUENCE [LARGE SCALE GENOMIC DNA]</scope>
    <source>
        <strain evidence="3">ATCC 19169 / S85</strain>
    </source>
</reference>
<keyword evidence="4" id="KW-1185">Reference proteome</keyword>
<dbReference type="Proteomes" id="UP000000517">
    <property type="component" value="Chromosome"/>
</dbReference>
<dbReference type="InterPro" id="IPR053710">
    <property type="entry name" value="Arylamine_NAT_domain_sf"/>
</dbReference>
<dbReference type="Proteomes" id="UP000001497">
    <property type="component" value="Chromosome"/>
</dbReference>
<protein>
    <recommendedName>
        <fullName evidence="5">Arylamine N-acetyltransferase</fullName>
    </recommendedName>
</protein>
<dbReference type="KEGG" id="fsu:Fisuc_1976"/>
<accession>C9RIU4</accession>
<dbReference type="STRING" id="59374.FSU_2498"/>
<dbReference type="eggNOG" id="COG2162">
    <property type="taxonomic scope" value="Bacteria"/>
</dbReference>
<name>C9RIU4_FIBSS</name>
<gene>
    <name evidence="1" type="ordered locus">Fisuc_1976</name>
    <name evidence="2" type="ordered locus">FSU_2498</name>
</gene>
<dbReference type="InterPro" id="IPR038765">
    <property type="entry name" value="Papain-like_cys_pep_sf"/>
</dbReference>
<sequence length="280" mass="31642">MTPENMKKVVDLCNQISNITYENLTKIIRLEQTGSATGARKLDDSDQNDIDSWMGGGTCFSMTWHLYQALTDMGFKPRLVMGHKRKERNIHCALILPDPDDSFVTPGQPFSANVSPASVPGSVLSSNSYLLDPGYLIFDPLQMPLPQPFGTGEAFFPLSPNCVRLVRPTLESMELWTGGAGAPMKLRFEYPVEGVSVEEFKHHWNESFYREMMTYPVLNRLDREKGIQYYYQKGNLVVRNATGSKMTKIEPADRVQTLSDIFKLSPSIIEQALQILEKKH</sequence>
<dbReference type="EMBL" id="CP002158">
    <property type="protein sequence ID" value="ADL27114.1"/>
    <property type="molecule type" value="Genomic_DNA"/>
</dbReference>
<reference evidence="2" key="3">
    <citation type="submission" date="2010-08" db="EMBL/GenBank/DDBJ databases">
        <authorList>
            <person name="Durkin A.S."/>
            <person name="Nelson K.E."/>
            <person name="Morrison M."/>
            <person name="Forsberg C.W."/>
            <person name="Wilson D.B."/>
            <person name="Russell J.B."/>
            <person name="Cann I.K.O."/>
            <person name="Mackie R.I."/>
            <person name="White B.A."/>
        </authorList>
    </citation>
    <scope>NUCLEOTIDE SEQUENCE</scope>
    <source>
        <strain evidence="2">S85</strain>
    </source>
</reference>
<dbReference type="Gene3D" id="3.30.2140.20">
    <property type="match status" value="1"/>
</dbReference>
<dbReference type="EMBL" id="CP001792">
    <property type="protein sequence ID" value="ACX75565.1"/>
    <property type="molecule type" value="Genomic_DNA"/>
</dbReference>
<dbReference type="OrthoDB" id="9806028at2"/>
<dbReference type="HOGENOM" id="CLU_985754_0_0_0"/>
<evidence type="ECO:0000313" key="3">
    <source>
        <dbReference type="Proteomes" id="UP000000517"/>
    </source>
</evidence>
<evidence type="ECO:0000313" key="1">
    <source>
        <dbReference type="EMBL" id="ACX75565.1"/>
    </source>
</evidence>
<dbReference type="AlphaFoldDB" id="C9RIU4"/>
<reference evidence="1 4" key="1">
    <citation type="submission" date="2009-10" db="EMBL/GenBank/DDBJ databases">
        <title>Complete sequence of Fibrobacter succinogenes subsp. succinogenes S85.</title>
        <authorList>
            <consortium name="US DOE Joint Genome Institute"/>
            <person name="Lucas S."/>
            <person name="Copeland A."/>
            <person name="Lapidus A."/>
            <person name="Glavina del Rio T."/>
            <person name="Tice H."/>
            <person name="Bruce D."/>
            <person name="Goodwin L."/>
            <person name="Pitluck S."/>
            <person name="Chertkov O."/>
            <person name="Detter J.C."/>
            <person name="Han C."/>
            <person name="Tapia R."/>
            <person name="Larimer F."/>
            <person name="Land M."/>
            <person name="Hauser L."/>
            <person name="Kyrpides N."/>
            <person name="Mikhailova N."/>
            <person name="Weimer P.J."/>
            <person name="Stevenson D.M."/>
            <person name="Boyum J."/>
            <person name="Brumm P.I."/>
            <person name="Mead D."/>
        </authorList>
    </citation>
    <scope>NUCLEOTIDE SEQUENCE [LARGE SCALE GENOMIC DNA]</scope>
    <source>
        <strain evidence="4">ATCC 19169 / S85</strain>
        <strain evidence="1">S85</strain>
    </source>
</reference>
<evidence type="ECO:0008006" key="5">
    <source>
        <dbReference type="Google" id="ProtNLM"/>
    </source>
</evidence>
<evidence type="ECO:0000313" key="4">
    <source>
        <dbReference type="Proteomes" id="UP000001497"/>
    </source>
</evidence>
<dbReference type="SUPFAM" id="SSF54001">
    <property type="entry name" value="Cysteine proteinases"/>
    <property type="match status" value="1"/>
</dbReference>
<evidence type="ECO:0000313" key="2">
    <source>
        <dbReference type="EMBL" id="ADL27114.1"/>
    </source>
</evidence>
<dbReference type="RefSeq" id="WP_014546634.1">
    <property type="nucleotide sequence ID" value="NC_013410.1"/>
</dbReference>